<evidence type="ECO:0000313" key="1">
    <source>
        <dbReference type="EMBL" id="CAB4623689.1"/>
    </source>
</evidence>
<organism evidence="1">
    <name type="scientific">freshwater metagenome</name>
    <dbReference type="NCBI Taxonomy" id="449393"/>
    <lineage>
        <taxon>unclassified sequences</taxon>
        <taxon>metagenomes</taxon>
        <taxon>ecological metagenomes</taxon>
    </lineage>
</organism>
<gene>
    <name evidence="1" type="ORF">UFOPK1981_00265</name>
</gene>
<sequence length="49" mass="4912">MAALNSDSVCTRPVGLDGELIHAKSESGQVFASRSTAIGSAPAIIAPTL</sequence>
<dbReference type="EMBL" id="CAEZVI010000015">
    <property type="protein sequence ID" value="CAB4623689.1"/>
    <property type="molecule type" value="Genomic_DNA"/>
</dbReference>
<name>A0A6J6IGT8_9ZZZZ</name>
<dbReference type="AlphaFoldDB" id="A0A6J6IGT8"/>
<proteinExistence type="predicted"/>
<reference evidence="1" key="1">
    <citation type="submission" date="2020-05" db="EMBL/GenBank/DDBJ databases">
        <authorList>
            <person name="Chiriac C."/>
            <person name="Salcher M."/>
            <person name="Ghai R."/>
            <person name="Kavagutti S V."/>
        </authorList>
    </citation>
    <scope>NUCLEOTIDE SEQUENCE</scope>
</reference>
<accession>A0A6J6IGT8</accession>
<protein>
    <submittedName>
        <fullName evidence="1">Unannotated protein</fullName>
    </submittedName>
</protein>